<name>A0A392QU30_9FABA</name>
<evidence type="ECO:0000256" key="1">
    <source>
        <dbReference type="SAM" id="MobiDB-lite"/>
    </source>
</evidence>
<keyword evidence="3" id="KW-1185">Reference proteome</keyword>
<accession>A0A392QU30</accession>
<dbReference type="AlphaFoldDB" id="A0A392QU30"/>
<feature type="compositionally biased region" description="Acidic residues" evidence="1">
    <location>
        <begin position="7"/>
        <end position="23"/>
    </location>
</feature>
<proteinExistence type="predicted"/>
<evidence type="ECO:0000313" key="2">
    <source>
        <dbReference type="EMBL" id="MCI27881.1"/>
    </source>
</evidence>
<feature type="region of interest" description="Disordered" evidence="1">
    <location>
        <begin position="1"/>
        <end position="23"/>
    </location>
</feature>
<protein>
    <submittedName>
        <fullName evidence="2">Uncharacterized protein</fullName>
    </submittedName>
</protein>
<organism evidence="2 3">
    <name type="scientific">Trifolium medium</name>
    <dbReference type="NCBI Taxonomy" id="97028"/>
    <lineage>
        <taxon>Eukaryota</taxon>
        <taxon>Viridiplantae</taxon>
        <taxon>Streptophyta</taxon>
        <taxon>Embryophyta</taxon>
        <taxon>Tracheophyta</taxon>
        <taxon>Spermatophyta</taxon>
        <taxon>Magnoliopsida</taxon>
        <taxon>eudicotyledons</taxon>
        <taxon>Gunneridae</taxon>
        <taxon>Pentapetalae</taxon>
        <taxon>rosids</taxon>
        <taxon>fabids</taxon>
        <taxon>Fabales</taxon>
        <taxon>Fabaceae</taxon>
        <taxon>Papilionoideae</taxon>
        <taxon>50 kb inversion clade</taxon>
        <taxon>NPAAA clade</taxon>
        <taxon>Hologalegina</taxon>
        <taxon>IRL clade</taxon>
        <taxon>Trifolieae</taxon>
        <taxon>Trifolium</taxon>
    </lineage>
</organism>
<comment type="caution">
    <text evidence="2">The sequence shown here is derived from an EMBL/GenBank/DDBJ whole genome shotgun (WGS) entry which is preliminary data.</text>
</comment>
<dbReference type="EMBL" id="LXQA010161989">
    <property type="protein sequence ID" value="MCI27881.1"/>
    <property type="molecule type" value="Genomic_DNA"/>
</dbReference>
<dbReference type="Proteomes" id="UP000265520">
    <property type="component" value="Unassembled WGS sequence"/>
</dbReference>
<feature type="non-terminal residue" evidence="2">
    <location>
        <position position="44"/>
    </location>
</feature>
<feature type="non-terminal residue" evidence="2">
    <location>
        <position position="1"/>
    </location>
</feature>
<sequence>AESKVDEWEEEAQADDANMVEEDEDDRIQAAEYTYVDPKLAEFP</sequence>
<evidence type="ECO:0000313" key="3">
    <source>
        <dbReference type="Proteomes" id="UP000265520"/>
    </source>
</evidence>
<reference evidence="2 3" key="1">
    <citation type="journal article" date="2018" name="Front. Plant Sci.">
        <title>Red Clover (Trifolium pratense) and Zigzag Clover (T. medium) - A Picture of Genomic Similarities and Differences.</title>
        <authorList>
            <person name="Dluhosova J."/>
            <person name="Istvanek J."/>
            <person name="Nedelnik J."/>
            <person name="Repkova J."/>
        </authorList>
    </citation>
    <scope>NUCLEOTIDE SEQUENCE [LARGE SCALE GENOMIC DNA]</scope>
    <source>
        <strain evidence="3">cv. 10/8</strain>
        <tissue evidence="2">Leaf</tissue>
    </source>
</reference>